<proteinExistence type="predicted"/>
<comment type="caution">
    <text evidence="1">The sequence shown here is derived from an EMBL/GenBank/DDBJ whole genome shotgun (WGS) entry which is preliminary data.</text>
</comment>
<organism evidence="1 2">
    <name type="scientific">Gibberella nygamai</name>
    <name type="common">Bean root rot disease fungus</name>
    <name type="synonym">Fusarium nygamai</name>
    <dbReference type="NCBI Taxonomy" id="42673"/>
    <lineage>
        <taxon>Eukaryota</taxon>
        <taxon>Fungi</taxon>
        <taxon>Dikarya</taxon>
        <taxon>Ascomycota</taxon>
        <taxon>Pezizomycotina</taxon>
        <taxon>Sordariomycetes</taxon>
        <taxon>Hypocreomycetidae</taxon>
        <taxon>Hypocreales</taxon>
        <taxon>Nectriaceae</taxon>
        <taxon>Fusarium</taxon>
        <taxon>Fusarium fujikuroi species complex</taxon>
    </lineage>
</organism>
<gene>
    <name evidence="1" type="ORF">FNYG_07676</name>
</gene>
<name>A0A2K0W9A4_GIBNY</name>
<dbReference type="OrthoDB" id="5078497at2759"/>
<accession>A0A2K0W9A4</accession>
<protein>
    <submittedName>
        <fullName evidence="1">Uncharacterized protein</fullName>
    </submittedName>
</protein>
<dbReference type="Proteomes" id="UP000236664">
    <property type="component" value="Unassembled WGS sequence"/>
</dbReference>
<dbReference type="AlphaFoldDB" id="A0A2K0W9A4"/>
<evidence type="ECO:0000313" key="1">
    <source>
        <dbReference type="EMBL" id="PNP78811.1"/>
    </source>
</evidence>
<dbReference type="EMBL" id="MTQA01000095">
    <property type="protein sequence ID" value="PNP78811.1"/>
    <property type="molecule type" value="Genomic_DNA"/>
</dbReference>
<keyword evidence="2" id="KW-1185">Reference proteome</keyword>
<reference evidence="1 2" key="1">
    <citation type="submission" date="2017-06" db="EMBL/GenBank/DDBJ databases">
        <title>Genome of Fusarium nygamai isolate CS10214.</title>
        <authorList>
            <person name="Gardiner D.M."/>
            <person name="Obanor F."/>
            <person name="Kazan K."/>
        </authorList>
    </citation>
    <scope>NUCLEOTIDE SEQUENCE [LARGE SCALE GENOMIC DNA]</scope>
    <source>
        <strain evidence="1 2">CS10214</strain>
    </source>
</reference>
<evidence type="ECO:0000313" key="2">
    <source>
        <dbReference type="Proteomes" id="UP000236664"/>
    </source>
</evidence>
<sequence length="129" mass="14563">MGYWLGDKVFVTLESIGKVQQTLDYLQNRYPNLGKPGPQPGGPLYPTQEVVVKLLFDLQVATMQVRGLSAFQPLDACDERVVLSLTTMVRTLKEKVYKLQGDVWNIDPSRRLQDVDGNFHLNPSSLGLW</sequence>